<dbReference type="InterPro" id="IPR027417">
    <property type="entry name" value="P-loop_NTPase"/>
</dbReference>
<dbReference type="CDD" id="cd02022">
    <property type="entry name" value="DPCK"/>
    <property type="match status" value="1"/>
</dbReference>
<dbReference type="GO" id="GO:0005524">
    <property type="term" value="F:ATP binding"/>
    <property type="evidence" value="ECO:0007669"/>
    <property type="project" value="UniProtKB-UniRule"/>
</dbReference>
<evidence type="ECO:0000256" key="3">
    <source>
        <dbReference type="ARBA" id="ARBA00022840"/>
    </source>
</evidence>
<dbReference type="GO" id="GO:0015937">
    <property type="term" value="P:coenzyme A biosynthetic process"/>
    <property type="evidence" value="ECO:0007669"/>
    <property type="project" value="UniProtKB-UniRule"/>
</dbReference>
<dbReference type="PROSITE" id="PS51219">
    <property type="entry name" value="DPCK"/>
    <property type="match status" value="1"/>
</dbReference>
<evidence type="ECO:0000256" key="1">
    <source>
        <dbReference type="ARBA" id="ARBA00009018"/>
    </source>
</evidence>
<keyword evidence="5 7" id="KW-0808">Transferase</keyword>
<sequence length="197" mass="22791">MKVGITGGIGSGKSTICNIFKLLGVPVFEADVVAKQLLDSDSQIKSGLIHLFGEGIYMDNGSVNRKKLANIIFNDNIQLEKMNKMVHPVVREKFNDWVDKQNHKYIIHEAAILFESGFYKMMDFNILVSAEKRQRIERVKKRDAVSEAQVLERMNRQWTDEEKRKLASIEIINDNKRLIIPEIIEIDKKLKKYGKIW</sequence>
<dbReference type="KEGG" id="mcos:GM418_18995"/>
<gene>
    <name evidence="5" type="primary">coaE</name>
    <name evidence="7" type="ORF">GM418_18995</name>
</gene>
<dbReference type="AlphaFoldDB" id="A0A6I6K3G2"/>
<dbReference type="GO" id="GO:0004140">
    <property type="term" value="F:dephospho-CoA kinase activity"/>
    <property type="evidence" value="ECO:0007669"/>
    <property type="project" value="UniProtKB-UniRule"/>
</dbReference>
<dbReference type="PANTHER" id="PTHR10695:SF46">
    <property type="entry name" value="BIFUNCTIONAL COENZYME A SYNTHASE-RELATED"/>
    <property type="match status" value="1"/>
</dbReference>
<keyword evidence="2 5" id="KW-0547">Nucleotide-binding</keyword>
<keyword evidence="5 7" id="KW-0418">Kinase</keyword>
<proteinExistence type="inferred from homology"/>
<dbReference type="EMBL" id="CP046401">
    <property type="protein sequence ID" value="QGY48159.1"/>
    <property type="molecule type" value="Genomic_DNA"/>
</dbReference>
<evidence type="ECO:0000313" key="7">
    <source>
        <dbReference type="EMBL" id="QGY48159.1"/>
    </source>
</evidence>
<dbReference type="UniPathway" id="UPA00241">
    <property type="reaction ID" value="UER00356"/>
</dbReference>
<evidence type="ECO:0000256" key="4">
    <source>
        <dbReference type="ARBA" id="ARBA00022993"/>
    </source>
</evidence>
<dbReference type="HAMAP" id="MF_00376">
    <property type="entry name" value="Dephospho_CoA_kinase"/>
    <property type="match status" value="1"/>
</dbReference>
<accession>A0A6I6K3G2</accession>
<reference evidence="7 8" key="1">
    <citation type="submission" date="2019-11" db="EMBL/GenBank/DDBJ databases">
        <authorList>
            <person name="Zheng R.K."/>
            <person name="Sun C.M."/>
        </authorList>
    </citation>
    <scope>NUCLEOTIDE SEQUENCE [LARGE SCALE GENOMIC DNA]</scope>
    <source>
        <strain evidence="7 8">WC007</strain>
    </source>
</reference>
<comment type="pathway">
    <text evidence="5">Cofactor biosynthesis; coenzyme A biosynthesis; CoA from (R)-pantothenate: step 5/5.</text>
</comment>
<comment type="subcellular location">
    <subcellularLocation>
        <location evidence="5">Cytoplasm</location>
    </subcellularLocation>
</comment>
<dbReference type="Proteomes" id="UP000428260">
    <property type="component" value="Chromosome"/>
</dbReference>
<dbReference type="NCBIfam" id="TIGR00152">
    <property type="entry name" value="dephospho-CoA kinase"/>
    <property type="match status" value="1"/>
</dbReference>
<evidence type="ECO:0000313" key="8">
    <source>
        <dbReference type="Proteomes" id="UP000428260"/>
    </source>
</evidence>
<dbReference type="SUPFAM" id="SSF52540">
    <property type="entry name" value="P-loop containing nucleoside triphosphate hydrolases"/>
    <property type="match status" value="1"/>
</dbReference>
<comment type="function">
    <text evidence="5">Catalyzes the phosphorylation of the 3'-hydroxyl group of dephosphocoenzyme A to form coenzyme A.</text>
</comment>
<dbReference type="PANTHER" id="PTHR10695">
    <property type="entry name" value="DEPHOSPHO-COA KINASE-RELATED"/>
    <property type="match status" value="1"/>
</dbReference>
<evidence type="ECO:0000256" key="6">
    <source>
        <dbReference type="NCBIfam" id="TIGR00152"/>
    </source>
</evidence>
<dbReference type="GO" id="GO:0005737">
    <property type="term" value="C:cytoplasm"/>
    <property type="evidence" value="ECO:0007669"/>
    <property type="project" value="UniProtKB-SubCell"/>
</dbReference>
<keyword evidence="8" id="KW-1185">Reference proteome</keyword>
<dbReference type="EC" id="2.7.1.24" evidence="5 6"/>
<keyword evidence="3 5" id="KW-0067">ATP-binding</keyword>
<name>A0A6I6K3G2_9BACT</name>
<organism evidence="7 8">
    <name type="scientific">Maribellus comscasis</name>
    <dbReference type="NCBI Taxonomy" id="2681766"/>
    <lineage>
        <taxon>Bacteria</taxon>
        <taxon>Pseudomonadati</taxon>
        <taxon>Bacteroidota</taxon>
        <taxon>Bacteroidia</taxon>
        <taxon>Marinilabiliales</taxon>
        <taxon>Prolixibacteraceae</taxon>
        <taxon>Maribellus</taxon>
    </lineage>
</organism>
<dbReference type="InterPro" id="IPR001977">
    <property type="entry name" value="Depp_CoAkinase"/>
</dbReference>
<protein>
    <recommendedName>
        <fullName evidence="5 6">Dephospho-CoA kinase</fullName>
        <ecNumber evidence="5 6">2.7.1.24</ecNumber>
    </recommendedName>
    <alternativeName>
        <fullName evidence="5">Dephosphocoenzyme A kinase</fullName>
    </alternativeName>
</protein>
<keyword evidence="5" id="KW-0963">Cytoplasm</keyword>
<evidence type="ECO:0000256" key="2">
    <source>
        <dbReference type="ARBA" id="ARBA00022741"/>
    </source>
</evidence>
<keyword evidence="4 5" id="KW-0173">Coenzyme A biosynthesis</keyword>
<dbReference type="Gene3D" id="3.40.50.300">
    <property type="entry name" value="P-loop containing nucleotide triphosphate hydrolases"/>
    <property type="match status" value="1"/>
</dbReference>
<comment type="catalytic activity">
    <reaction evidence="5">
        <text>3'-dephospho-CoA + ATP = ADP + CoA + H(+)</text>
        <dbReference type="Rhea" id="RHEA:18245"/>
        <dbReference type="ChEBI" id="CHEBI:15378"/>
        <dbReference type="ChEBI" id="CHEBI:30616"/>
        <dbReference type="ChEBI" id="CHEBI:57287"/>
        <dbReference type="ChEBI" id="CHEBI:57328"/>
        <dbReference type="ChEBI" id="CHEBI:456216"/>
        <dbReference type="EC" id="2.7.1.24"/>
    </reaction>
</comment>
<comment type="similarity">
    <text evidence="1 5">Belongs to the CoaE family.</text>
</comment>
<evidence type="ECO:0000256" key="5">
    <source>
        <dbReference type="HAMAP-Rule" id="MF_00376"/>
    </source>
</evidence>
<dbReference type="Pfam" id="PF01121">
    <property type="entry name" value="CoaE"/>
    <property type="match status" value="1"/>
</dbReference>
<feature type="binding site" evidence="5">
    <location>
        <begin position="10"/>
        <end position="15"/>
    </location>
    <ligand>
        <name>ATP</name>
        <dbReference type="ChEBI" id="CHEBI:30616"/>
    </ligand>
</feature>